<sequence>MASCPVGAVRRLAPLLAVLLLATGCAGLTPAERQAAVDAAARPAGLLPHSFKAAPFTLAGWLRAGASGPLVVYIEGDGHAWSTMTQPSRDPTPRNPVALALALEDPAPRVLYLGRPCQYGGVAADAACTARFWTSHRFAPEVVDALGHALDEAERASGADRLVLVGYSGGGVAAALLAARRSDVAALVTLVAPLDLAGWAAAKGLTPLAGSLDPAAEAGRLAGLPQWHIAGGKDRVVPPDIVRGYADRAGVPVRVVPGMEHDGDWPALWPGLRAAFPEPRG</sequence>
<name>A0AAC8VZU1_9PROT</name>
<feature type="chain" id="PRO_5041955178" description="Alpha/beta hydrolase" evidence="1">
    <location>
        <begin position="36"/>
        <end position="281"/>
    </location>
</feature>
<reference evidence="3" key="1">
    <citation type="submission" date="2015-08" db="EMBL/GenBank/DDBJ databases">
        <title>Complete Genome Sequence of Azospirillum thiophilum BV-S.</title>
        <authorList>
            <person name="Fomenkov A."/>
            <person name="Vincze T."/>
            <person name="Grabovich M."/>
            <person name="Dubinina G."/>
            <person name="Orlova M."/>
            <person name="Belousova E."/>
            <person name="Roberts R.J."/>
        </authorList>
    </citation>
    <scope>NUCLEOTIDE SEQUENCE [LARGE SCALE GENOMIC DNA]</scope>
    <source>
        <strain evidence="3">BV-S</strain>
    </source>
</reference>
<organism evidence="2 3">
    <name type="scientific">Azospirillum thiophilum</name>
    <dbReference type="NCBI Taxonomy" id="528244"/>
    <lineage>
        <taxon>Bacteria</taxon>
        <taxon>Pseudomonadati</taxon>
        <taxon>Pseudomonadota</taxon>
        <taxon>Alphaproteobacteria</taxon>
        <taxon>Rhodospirillales</taxon>
        <taxon>Azospirillaceae</taxon>
        <taxon>Azospirillum</taxon>
    </lineage>
</organism>
<dbReference type="InterPro" id="IPR029058">
    <property type="entry name" value="AB_hydrolase_fold"/>
</dbReference>
<keyword evidence="3" id="KW-1185">Reference proteome</keyword>
<dbReference type="AlphaFoldDB" id="A0AAC8VZU1"/>
<dbReference type="KEGG" id="ati:AL072_14765"/>
<evidence type="ECO:0000313" key="3">
    <source>
        <dbReference type="Proteomes" id="UP000069935"/>
    </source>
</evidence>
<proteinExistence type="predicted"/>
<dbReference type="SUPFAM" id="SSF53474">
    <property type="entry name" value="alpha/beta-Hydrolases"/>
    <property type="match status" value="1"/>
</dbReference>
<dbReference type="RefSeq" id="WP_045586118.1">
    <property type="nucleotide sequence ID" value="NZ_CP012402.1"/>
</dbReference>
<reference evidence="2 3" key="2">
    <citation type="journal article" date="2016" name="Genome Announc.">
        <title>Complete Genome Sequence of a Strain of Azospirillum thiophilum Isolated from a Sulfide Spring.</title>
        <authorList>
            <person name="Fomenkov A."/>
            <person name="Vincze T."/>
            <person name="Grabovich M."/>
            <person name="Anton B.P."/>
            <person name="Dubinina G."/>
            <person name="Orlova M."/>
            <person name="Belousova E."/>
            <person name="Roberts R.J."/>
        </authorList>
    </citation>
    <scope>NUCLEOTIDE SEQUENCE [LARGE SCALE GENOMIC DNA]</scope>
    <source>
        <strain evidence="2 3">BV-S</strain>
    </source>
</reference>
<keyword evidence="1" id="KW-0732">Signal</keyword>
<dbReference type="Gene3D" id="3.40.50.1820">
    <property type="entry name" value="alpha/beta hydrolase"/>
    <property type="match status" value="1"/>
</dbReference>
<dbReference type="Proteomes" id="UP000069935">
    <property type="component" value="Chromosome 2"/>
</dbReference>
<evidence type="ECO:0000313" key="2">
    <source>
        <dbReference type="EMBL" id="ALG72376.1"/>
    </source>
</evidence>
<evidence type="ECO:0000256" key="1">
    <source>
        <dbReference type="SAM" id="SignalP"/>
    </source>
</evidence>
<protein>
    <recommendedName>
        <fullName evidence="4">Alpha/beta hydrolase</fullName>
    </recommendedName>
</protein>
<feature type="signal peptide" evidence="1">
    <location>
        <begin position="1"/>
        <end position="35"/>
    </location>
</feature>
<accession>A0AAC8VZU1</accession>
<dbReference type="EMBL" id="CP012402">
    <property type="protein sequence ID" value="ALG72376.1"/>
    <property type="molecule type" value="Genomic_DNA"/>
</dbReference>
<evidence type="ECO:0008006" key="4">
    <source>
        <dbReference type="Google" id="ProtNLM"/>
    </source>
</evidence>
<gene>
    <name evidence="2" type="ORF">AL072_14765</name>
</gene>